<dbReference type="EMBL" id="BK015904">
    <property type="protein sequence ID" value="DAD72731.1"/>
    <property type="molecule type" value="Genomic_DNA"/>
</dbReference>
<evidence type="ECO:0000313" key="1">
    <source>
        <dbReference type="EMBL" id="DAD72731.1"/>
    </source>
</evidence>
<accession>A0A8S5LSA4</accession>
<protein>
    <submittedName>
        <fullName evidence="1">Uncharacterized protein</fullName>
    </submittedName>
</protein>
<organism evidence="1">
    <name type="scientific">Siphoviridae sp. ct7EW56</name>
    <dbReference type="NCBI Taxonomy" id="2827562"/>
    <lineage>
        <taxon>Viruses</taxon>
        <taxon>Duplodnaviria</taxon>
        <taxon>Heunggongvirae</taxon>
        <taxon>Uroviricota</taxon>
        <taxon>Caudoviricetes</taxon>
    </lineage>
</organism>
<name>A0A8S5LSA4_9CAUD</name>
<reference evidence="1" key="1">
    <citation type="journal article" date="2021" name="Proc. Natl. Acad. Sci. U.S.A.">
        <title>A Catalog of Tens of Thousands of Viruses from Human Metagenomes Reveals Hidden Associations with Chronic Diseases.</title>
        <authorList>
            <person name="Tisza M.J."/>
            <person name="Buck C.B."/>
        </authorList>
    </citation>
    <scope>NUCLEOTIDE SEQUENCE</scope>
    <source>
        <strain evidence="1">Ct7EW56</strain>
    </source>
</reference>
<proteinExistence type="predicted"/>
<sequence length="84" mass="9499">MIMGMLNNGTTCTYDLPSEVKTAEEFKSLIYGYNDGRMAESQREELYNQPKLLGLNGPMWGGWGTLKSTGETVAIIRYERPLNF</sequence>